<dbReference type="Gene3D" id="3.40.50.720">
    <property type="entry name" value="NAD(P)-binding Rossmann-like Domain"/>
    <property type="match status" value="1"/>
</dbReference>
<dbReference type="InterPro" id="IPR013154">
    <property type="entry name" value="ADH-like_N"/>
</dbReference>
<evidence type="ECO:0000259" key="1">
    <source>
        <dbReference type="SMART" id="SM00829"/>
    </source>
</evidence>
<dbReference type="SMART" id="SM00829">
    <property type="entry name" value="PKS_ER"/>
    <property type="match status" value="1"/>
</dbReference>
<keyword evidence="3" id="KW-1185">Reference proteome</keyword>
<dbReference type="OrthoDB" id="9780520at2"/>
<gene>
    <name evidence="2" type="ORF">EV643_14024</name>
</gene>
<dbReference type="PANTHER" id="PTHR43677">
    <property type="entry name" value="SHORT-CHAIN DEHYDROGENASE/REDUCTASE"/>
    <property type="match status" value="1"/>
</dbReference>
<dbReference type="EMBL" id="SNWQ01000040">
    <property type="protein sequence ID" value="TDO30193.1"/>
    <property type="molecule type" value="Genomic_DNA"/>
</dbReference>
<dbReference type="PANTHER" id="PTHR43677:SF4">
    <property type="entry name" value="QUINONE OXIDOREDUCTASE-LIKE PROTEIN 2"/>
    <property type="match status" value="1"/>
</dbReference>
<dbReference type="InterPro" id="IPR051397">
    <property type="entry name" value="Zn-ADH-like_protein"/>
</dbReference>
<dbReference type="Gene3D" id="3.90.180.10">
    <property type="entry name" value="Medium-chain alcohol dehydrogenases, catalytic domain"/>
    <property type="match status" value="1"/>
</dbReference>
<dbReference type="GO" id="GO:0016491">
    <property type="term" value="F:oxidoreductase activity"/>
    <property type="evidence" value="ECO:0007669"/>
    <property type="project" value="InterPro"/>
</dbReference>
<dbReference type="RefSeq" id="WP_133805732.1">
    <property type="nucleotide sequence ID" value="NZ_SNWQ01000040.1"/>
</dbReference>
<dbReference type="Pfam" id="PF00107">
    <property type="entry name" value="ADH_zinc_N"/>
    <property type="match status" value="1"/>
</dbReference>
<protein>
    <submittedName>
        <fullName evidence="2">NADPH2:quinone reductase</fullName>
    </submittedName>
</protein>
<dbReference type="SUPFAM" id="SSF50129">
    <property type="entry name" value="GroES-like"/>
    <property type="match status" value="1"/>
</dbReference>
<evidence type="ECO:0000313" key="3">
    <source>
        <dbReference type="Proteomes" id="UP000295388"/>
    </source>
</evidence>
<dbReference type="Proteomes" id="UP000295388">
    <property type="component" value="Unassembled WGS sequence"/>
</dbReference>
<evidence type="ECO:0000313" key="2">
    <source>
        <dbReference type="EMBL" id="TDO30193.1"/>
    </source>
</evidence>
<feature type="domain" description="Enoyl reductase (ER)" evidence="1">
    <location>
        <begin position="10"/>
        <end position="321"/>
    </location>
</feature>
<dbReference type="InterPro" id="IPR020843">
    <property type="entry name" value="ER"/>
</dbReference>
<dbReference type="SUPFAM" id="SSF51735">
    <property type="entry name" value="NAD(P)-binding Rossmann-fold domains"/>
    <property type="match status" value="1"/>
</dbReference>
<reference evidence="2 3" key="1">
    <citation type="submission" date="2019-03" db="EMBL/GenBank/DDBJ databases">
        <title>Genomic Encyclopedia of Type Strains, Phase III (KMG-III): the genomes of soil and plant-associated and newly described type strains.</title>
        <authorList>
            <person name="Whitman W."/>
        </authorList>
    </citation>
    <scope>NUCLEOTIDE SEQUENCE [LARGE SCALE GENOMIC DNA]</scope>
    <source>
        <strain evidence="2 3">VKM Ac-2527</strain>
    </source>
</reference>
<dbReference type="Pfam" id="PF08240">
    <property type="entry name" value="ADH_N"/>
    <property type="match status" value="1"/>
</dbReference>
<dbReference type="InterPro" id="IPR013149">
    <property type="entry name" value="ADH-like_C"/>
</dbReference>
<name>A0A4R6J493_9ACTN</name>
<dbReference type="InterPro" id="IPR036291">
    <property type="entry name" value="NAD(P)-bd_dom_sf"/>
</dbReference>
<organism evidence="2 3">
    <name type="scientific">Kribbella caucasensis</name>
    <dbReference type="NCBI Taxonomy" id="2512215"/>
    <lineage>
        <taxon>Bacteria</taxon>
        <taxon>Bacillati</taxon>
        <taxon>Actinomycetota</taxon>
        <taxon>Actinomycetes</taxon>
        <taxon>Propionibacteriales</taxon>
        <taxon>Kribbellaceae</taxon>
        <taxon>Kribbella</taxon>
    </lineage>
</organism>
<proteinExistence type="predicted"/>
<dbReference type="InterPro" id="IPR011032">
    <property type="entry name" value="GroES-like_sf"/>
</dbReference>
<comment type="caution">
    <text evidence="2">The sequence shown here is derived from an EMBL/GenBank/DDBJ whole genome shotgun (WGS) entry which is preliminary data.</text>
</comment>
<dbReference type="AlphaFoldDB" id="A0A4R6J493"/>
<accession>A0A4R6J493</accession>
<sequence length="324" mass="33773">MRAAVVTEFGGPDVIDIQDWPEPQAGKGEVIVDVRLTDLIFVETAIRHGQHGGFFDVQPPYVPGNALGGVVRTVGEGVDPDLEGKTVIGHSKGFGAHAERAVAVADQLIVIPADLNLETAVAVFGDGFTALMLEELAPDLTGKDVLVTAAAGGMGILLVQLAHRAGAHVIGAARGQAKLDLVKAQGADVVVDYSEPGWEKSVLEATNGRGVDVVFEGAGGKLGATAFGVVKDNGWFSAHGAASGGFAEYDEDDARRRGITVKGIVDLRADTRTATVSGDAVIARALKGDLIPVVDRIFPLEQLADAHRAIENRELLGKALIRVS</sequence>